<dbReference type="Pfam" id="PF01418">
    <property type="entry name" value="HTH_6"/>
    <property type="match status" value="1"/>
</dbReference>
<comment type="caution">
    <text evidence="6">The sequence shown here is derived from an EMBL/GenBank/DDBJ whole genome shotgun (WGS) entry which is preliminary data.</text>
</comment>
<dbReference type="CDD" id="cd05013">
    <property type="entry name" value="SIS_RpiR"/>
    <property type="match status" value="1"/>
</dbReference>
<evidence type="ECO:0000259" key="4">
    <source>
        <dbReference type="PROSITE" id="PS51071"/>
    </source>
</evidence>
<dbReference type="EMBL" id="JAHLQN010000001">
    <property type="protein sequence ID" value="MBU5625372.1"/>
    <property type="molecule type" value="Genomic_DNA"/>
</dbReference>
<feature type="domain" description="HTH rpiR-type" evidence="4">
    <location>
        <begin position="5"/>
        <end position="81"/>
    </location>
</feature>
<dbReference type="InterPro" id="IPR047640">
    <property type="entry name" value="RpiR-like"/>
</dbReference>
<dbReference type="InterPro" id="IPR001347">
    <property type="entry name" value="SIS_dom"/>
</dbReference>
<name>A0ABS6F701_9FIRM</name>
<keyword evidence="3" id="KW-0804">Transcription</keyword>
<protein>
    <submittedName>
        <fullName evidence="6">MurR/RpiR family transcriptional regulator</fullName>
    </submittedName>
</protein>
<dbReference type="InterPro" id="IPR035472">
    <property type="entry name" value="RpiR-like_SIS"/>
</dbReference>
<keyword evidence="7" id="KW-1185">Reference proteome</keyword>
<keyword evidence="2" id="KW-0238">DNA-binding</keyword>
<evidence type="ECO:0000313" key="6">
    <source>
        <dbReference type="EMBL" id="MBU5625372.1"/>
    </source>
</evidence>
<proteinExistence type="predicted"/>
<reference evidence="6 7" key="1">
    <citation type="submission" date="2021-06" db="EMBL/GenBank/DDBJ databases">
        <authorList>
            <person name="Sun Q."/>
            <person name="Li D."/>
        </authorList>
    </citation>
    <scope>NUCLEOTIDE SEQUENCE [LARGE SCALE GENOMIC DNA]</scope>
    <source>
        <strain evidence="6 7">MSJ-2</strain>
    </source>
</reference>
<keyword evidence="1" id="KW-0805">Transcription regulation</keyword>
<gene>
    <name evidence="6" type="ORF">KQI82_00285</name>
</gene>
<dbReference type="PROSITE" id="PS51071">
    <property type="entry name" value="HTH_RPIR"/>
    <property type="match status" value="1"/>
</dbReference>
<dbReference type="InterPro" id="IPR000281">
    <property type="entry name" value="HTH_RpiR"/>
</dbReference>
<evidence type="ECO:0000313" key="7">
    <source>
        <dbReference type="Proteomes" id="UP000787672"/>
    </source>
</evidence>
<organism evidence="6 7">
    <name type="scientific">Dysosmobacter acutus</name>
    <dbReference type="NCBI Taxonomy" id="2841504"/>
    <lineage>
        <taxon>Bacteria</taxon>
        <taxon>Bacillati</taxon>
        <taxon>Bacillota</taxon>
        <taxon>Clostridia</taxon>
        <taxon>Eubacteriales</taxon>
        <taxon>Oscillospiraceae</taxon>
        <taxon>Dysosmobacter</taxon>
    </lineage>
</organism>
<dbReference type="Pfam" id="PF01380">
    <property type="entry name" value="SIS"/>
    <property type="match status" value="1"/>
</dbReference>
<evidence type="ECO:0000256" key="2">
    <source>
        <dbReference type="ARBA" id="ARBA00023125"/>
    </source>
</evidence>
<evidence type="ECO:0000259" key="5">
    <source>
        <dbReference type="PROSITE" id="PS51464"/>
    </source>
</evidence>
<evidence type="ECO:0000256" key="3">
    <source>
        <dbReference type="ARBA" id="ARBA00023163"/>
    </source>
</evidence>
<dbReference type="RefSeq" id="WP_216557080.1">
    <property type="nucleotide sequence ID" value="NZ_JAHLQN010000001.1"/>
</dbReference>
<dbReference type="PANTHER" id="PTHR30514">
    <property type="entry name" value="GLUCOKINASE"/>
    <property type="match status" value="1"/>
</dbReference>
<dbReference type="PROSITE" id="PS51464">
    <property type="entry name" value="SIS"/>
    <property type="match status" value="1"/>
</dbReference>
<sequence>MNNNTNILSVIQASYESLSRTQRRIADYLLQHPDTSCFFTLKQLSAATGTTEATILSFSRQIGCSGFLDMRSKLQSYITQWMSPNEKIKTAILKDDGKSNVSAAIAESEIKALKQTFAHVSEADFAKALSLLKNADRIYLLAYDYAAIVSNVFAERFQRLGVDVVNLGGKSIPDLLYHLALLQPDDLLILFSYAPYTQFPIALARHLHDVQDVKILCFSDNVSAAGAQFADVVLTSVTKNAIFLNSMTAPISLINLLASIYVSDSKERYSAFSENLSRLHSVLTETCPSADHWLV</sequence>
<accession>A0ABS6F701</accession>
<feature type="domain" description="SIS" evidence="5">
    <location>
        <begin position="128"/>
        <end position="268"/>
    </location>
</feature>
<dbReference type="Proteomes" id="UP000787672">
    <property type="component" value="Unassembled WGS sequence"/>
</dbReference>
<evidence type="ECO:0000256" key="1">
    <source>
        <dbReference type="ARBA" id="ARBA00023015"/>
    </source>
</evidence>